<evidence type="ECO:0000256" key="7">
    <source>
        <dbReference type="ARBA" id="ARBA00022723"/>
    </source>
</evidence>
<evidence type="ECO:0000256" key="5">
    <source>
        <dbReference type="ARBA" id="ARBA00022679"/>
    </source>
</evidence>
<keyword evidence="6" id="KW-0812">Transmembrane</keyword>
<dbReference type="InterPro" id="IPR018957">
    <property type="entry name" value="Znf_C3HC4_RING-type"/>
</dbReference>
<keyword evidence="13" id="KW-0472">Membrane</keyword>
<feature type="compositionally biased region" description="Basic and acidic residues" evidence="16">
    <location>
        <begin position="113"/>
        <end position="122"/>
    </location>
</feature>
<dbReference type="PROSITE" id="PS50089">
    <property type="entry name" value="ZF_RING_2"/>
    <property type="match status" value="1"/>
</dbReference>
<protein>
    <recommendedName>
        <fullName evidence="17">RING-type domain-containing protein</fullName>
    </recommendedName>
</protein>
<gene>
    <name evidence="18" type="ORF">BDA99DRAFT_144321</name>
</gene>
<comment type="similarity">
    <text evidence="3">Belongs to the pex2/pex10/pex12 family.</text>
</comment>
<keyword evidence="7" id="KW-0479">Metal-binding</keyword>
<comment type="caution">
    <text evidence="18">The sequence shown here is derived from an EMBL/GenBank/DDBJ whole genome shotgun (WGS) entry which is preliminary data.</text>
</comment>
<sequence>MMRTLLPKSYLVSSKGFDQLPSNQCAICHDNASSAESGPVGQVQDFTVHNPYETNCGHTYCYYCVQSKISIFGDEWPCLQCGERVETIHKLIEKVEDETKQEGDTKEEEEKDENEKKADEKE</sequence>
<dbReference type="GO" id="GO:0005778">
    <property type="term" value="C:peroxisomal membrane"/>
    <property type="evidence" value="ECO:0007669"/>
    <property type="project" value="UniProtKB-SubCell"/>
</dbReference>
<keyword evidence="4" id="KW-0813">Transport</keyword>
<evidence type="ECO:0000256" key="8">
    <source>
        <dbReference type="ARBA" id="ARBA00022771"/>
    </source>
</evidence>
<keyword evidence="11" id="KW-0653">Protein transport</keyword>
<feature type="domain" description="RING-type" evidence="17">
    <location>
        <begin position="25"/>
        <end position="81"/>
    </location>
</feature>
<dbReference type="GO" id="GO:0016740">
    <property type="term" value="F:transferase activity"/>
    <property type="evidence" value="ECO:0007669"/>
    <property type="project" value="UniProtKB-KW"/>
</dbReference>
<keyword evidence="9" id="KW-0833">Ubl conjugation pathway</keyword>
<dbReference type="InterPro" id="IPR013083">
    <property type="entry name" value="Znf_RING/FYVE/PHD"/>
</dbReference>
<dbReference type="PANTHER" id="PTHR23350">
    <property type="entry name" value="PEROXISOME ASSEMBLY PROTEIN 10"/>
    <property type="match status" value="1"/>
</dbReference>
<name>A0AAD5PBS0_9FUNG</name>
<reference evidence="18" key="1">
    <citation type="journal article" date="2022" name="IScience">
        <title>Evolution of zygomycete secretomes and the origins of terrestrial fungal ecologies.</title>
        <authorList>
            <person name="Chang Y."/>
            <person name="Wang Y."/>
            <person name="Mondo S."/>
            <person name="Ahrendt S."/>
            <person name="Andreopoulos W."/>
            <person name="Barry K."/>
            <person name="Beard J."/>
            <person name="Benny G.L."/>
            <person name="Blankenship S."/>
            <person name="Bonito G."/>
            <person name="Cuomo C."/>
            <person name="Desiro A."/>
            <person name="Gervers K.A."/>
            <person name="Hundley H."/>
            <person name="Kuo A."/>
            <person name="LaButti K."/>
            <person name="Lang B.F."/>
            <person name="Lipzen A."/>
            <person name="O'Donnell K."/>
            <person name="Pangilinan J."/>
            <person name="Reynolds N."/>
            <person name="Sandor L."/>
            <person name="Smith M.E."/>
            <person name="Tsang A."/>
            <person name="Grigoriev I.V."/>
            <person name="Stajich J.E."/>
            <person name="Spatafora J.W."/>
        </authorList>
    </citation>
    <scope>NUCLEOTIDE SEQUENCE</scope>
    <source>
        <strain evidence="18">RSA 2281</strain>
    </source>
</reference>
<dbReference type="PANTHER" id="PTHR23350:SF4">
    <property type="entry name" value="PEROXISOME BIOGENESIS FACTOR 2"/>
    <property type="match status" value="1"/>
</dbReference>
<dbReference type="Proteomes" id="UP001209540">
    <property type="component" value="Unassembled WGS sequence"/>
</dbReference>
<evidence type="ECO:0000256" key="9">
    <source>
        <dbReference type="ARBA" id="ARBA00022786"/>
    </source>
</evidence>
<keyword evidence="14" id="KW-0576">Peroxisome</keyword>
<dbReference type="GO" id="GO:0016558">
    <property type="term" value="P:protein import into peroxisome matrix"/>
    <property type="evidence" value="ECO:0007669"/>
    <property type="project" value="InterPro"/>
</dbReference>
<dbReference type="EMBL" id="JAIXMP010000021">
    <property type="protein sequence ID" value="KAI9256656.1"/>
    <property type="molecule type" value="Genomic_DNA"/>
</dbReference>
<keyword evidence="12" id="KW-1133">Transmembrane helix</keyword>
<reference evidence="18" key="2">
    <citation type="submission" date="2023-02" db="EMBL/GenBank/DDBJ databases">
        <authorList>
            <consortium name="DOE Joint Genome Institute"/>
            <person name="Mondo S.J."/>
            <person name="Chang Y."/>
            <person name="Wang Y."/>
            <person name="Ahrendt S."/>
            <person name="Andreopoulos W."/>
            <person name="Barry K."/>
            <person name="Beard J."/>
            <person name="Benny G.L."/>
            <person name="Blankenship S."/>
            <person name="Bonito G."/>
            <person name="Cuomo C."/>
            <person name="Desiro A."/>
            <person name="Gervers K.A."/>
            <person name="Hundley H."/>
            <person name="Kuo A."/>
            <person name="LaButti K."/>
            <person name="Lang B.F."/>
            <person name="Lipzen A."/>
            <person name="O'Donnell K."/>
            <person name="Pangilinan J."/>
            <person name="Reynolds N."/>
            <person name="Sandor L."/>
            <person name="Smith M.W."/>
            <person name="Tsang A."/>
            <person name="Grigoriev I.V."/>
            <person name="Stajich J.E."/>
            <person name="Spatafora J.W."/>
        </authorList>
    </citation>
    <scope>NUCLEOTIDE SEQUENCE</scope>
    <source>
        <strain evidence="18">RSA 2281</strain>
    </source>
</reference>
<evidence type="ECO:0000313" key="19">
    <source>
        <dbReference type="Proteomes" id="UP001209540"/>
    </source>
</evidence>
<evidence type="ECO:0000259" key="17">
    <source>
        <dbReference type="PROSITE" id="PS50089"/>
    </source>
</evidence>
<comment type="subcellular location">
    <subcellularLocation>
        <location evidence="1">Peroxisome membrane</location>
        <topology evidence="1">Multi-pass membrane protein</topology>
    </subcellularLocation>
</comment>
<dbReference type="SUPFAM" id="SSF57850">
    <property type="entry name" value="RING/U-box"/>
    <property type="match status" value="1"/>
</dbReference>
<evidence type="ECO:0000256" key="16">
    <source>
        <dbReference type="SAM" id="MobiDB-lite"/>
    </source>
</evidence>
<evidence type="ECO:0000256" key="1">
    <source>
        <dbReference type="ARBA" id="ARBA00004585"/>
    </source>
</evidence>
<dbReference type="PROSITE" id="PS00518">
    <property type="entry name" value="ZF_RING_1"/>
    <property type="match status" value="1"/>
</dbReference>
<evidence type="ECO:0000256" key="3">
    <source>
        <dbReference type="ARBA" id="ARBA00008704"/>
    </source>
</evidence>
<dbReference type="Pfam" id="PF00097">
    <property type="entry name" value="zf-C3HC4"/>
    <property type="match status" value="1"/>
</dbReference>
<feature type="compositionally biased region" description="Basic and acidic residues" evidence="16">
    <location>
        <begin position="94"/>
        <end position="104"/>
    </location>
</feature>
<dbReference type="InterPro" id="IPR025654">
    <property type="entry name" value="PEX2/10"/>
</dbReference>
<evidence type="ECO:0000256" key="2">
    <source>
        <dbReference type="ARBA" id="ARBA00004906"/>
    </source>
</evidence>
<evidence type="ECO:0000256" key="6">
    <source>
        <dbReference type="ARBA" id="ARBA00022692"/>
    </source>
</evidence>
<evidence type="ECO:0000256" key="14">
    <source>
        <dbReference type="ARBA" id="ARBA00023140"/>
    </source>
</evidence>
<evidence type="ECO:0000313" key="18">
    <source>
        <dbReference type="EMBL" id="KAI9256656.1"/>
    </source>
</evidence>
<keyword evidence="8 15" id="KW-0863">Zinc-finger</keyword>
<dbReference type="GO" id="GO:0008270">
    <property type="term" value="F:zinc ion binding"/>
    <property type="evidence" value="ECO:0007669"/>
    <property type="project" value="UniProtKB-KW"/>
</dbReference>
<feature type="region of interest" description="Disordered" evidence="16">
    <location>
        <begin position="94"/>
        <end position="122"/>
    </location>
</feature>
<organism evidence="18 19">
    <name type="scientific">Phascolomyces articulosus</name>
    <dbReference type="NCBI Taxonomy" id="60185"/>
    <lineage>
        <taxon>Eukaryota</taxon>
        <taxon>Fungi</taxon>
        <taxon>Fungi incertae sedis</taxon>
        <taxon>Mucoromycota</taxon>
        <taxon>Mucoromycotina</taxon>
        <taxon>Mucoromycetes</taxon>
        <taxon>Mucorales</taxon>
        <taxon>Lichtheimiaceae</taxon>
        <taxon>Phascolomyces</taxon>
    </lineage>
</organism>
<evidence type="ECO:0000256" key="4">
    <source>
        <dbReference type="ARBA" id="ARBA00022448"/>
    </source>
</evidence>
<dbReference type="InterPro" id="IPR001841">
    <property type="entry name" value="Znf_RING"/>
</dbReference>
<dbReference type="AlphaFoldDB" id="A0AAD5PBS0"/>
<keyword evidence="10" id="KW-0862">Zinc</keyword>
<comment type="pathway">
    <text evidence="2">Protein modification; protein ubiquitination.</text>
</comment>
<evidence type="ECO:0000256" key="13">
    <source>
        <dbReference type="ARBA" id="ARBA00023136"/>
    </source>
</evidence>
<accession>A0AAD5PBS0</accession>
<dbReference type="SMART" id="SM00184">
    <property type="entry name" value="RING"/>
    <property type="match status" value="1"/>
</dbReference>
<evidence type="ECO:0000256" key="12">
    <source>
        <dbReference type="ARBA" id="ARBA00022989"/>
    </source>
</evidence>
<keyword evidence="19" id="KW-1185">Reference proteome</keyword>
<evidence type="ECO:0000256" key="15">
    <source>
        <dbReference type="PROSITE-ProRule" id="PRU00175"/>
    </source>
</evidence>
<dbReference type="Gene3D" id="3.30.40.10">
    <property type="entry name" value="Zinc/RING finger domain, C3HC4 (zinc finger)"/>
    <property type="match status" value="1"/>
</dbReference>
<dbReference type="InterPro" id="IPR017907">
    <property type="entry name" value="Znf_RING_CS"/>
</dbReference>
<proteinExistence type="inferred from homology"/>
<keyword evidence="5" id="KW-0808">Transferase</keyword>
<evidence type="ECO:0000256" key="11">
    <source>
        <dbReference type="ARBA" id="ARBA00022927"/>
    </source>
</evidence>
<evidence type="ECO:0000256" key="10">
    <source>
        <dbReference type="ARBA" id="ARBA00022833"/>
    </source>
</evidence>